<gene>
    <name evidence="2" type="ORF">RIF23_16160</name>
</gene>
<evidence type="ECO:0000313" key="2">
    <source>
        <dbReference type="EMBL" id="MDS1271828.1"/>
    </source>
</evidence>
<dbReference type="Proteomes" id="UP001250214">
    <property type="component" value="Unassembled WGS sequence"/>
</dbReference>
<dbReference type="PANTHER" id="PTHR30595">
    <property type="entry name" value="GLPR-RELATED TRANSCRIPTIONAL REPRESSOR"/>
    <property type="match status" value="1"/>
</dbReference>
<dbReference type="SUPFAM" id="SSF46785">
    <property type="entry name" value="Winged helix' DNA-binding domain"/>
    <property type="match status" value="1"/>
</dbReference>
<evidence type="ECO:0000313" key="3">
    <source>
        <dbReference type="Proteomes" id="UP001250214"/>
    </source>
</evidence>
<proteinExistence type="predicted"/>
<dbReference type="InterPro" id="IPR036388">
    <property type="entry name" value="WH-like_DNA-bd_sf"/>
</dbReference>
<dbReference type="InterPro" id="IPR036390">
    <property type="entry name" value="WH_DNA-bd_sf"/>
</dbReference>
<sequence>MGARKSRWGWLQDGEDYETEFKSDRKQVSDHDLVEAVVCLANGSGGRLLIGVEDDGRVTGAVGRHEHGGTDPVRLAALIANRTEPPVTCQVNEVESDGSTVLVVEVPHSPRVTGTTSGTYLRRAMGQDGSATCRPLRAHELLAREIDRGAADFARLPIPGAGWEDLDPFEFERVRRLVAASGNRADRVLAKLSDREITAALGLETTEAEATAGALLLFGREAAVRTHIPTHQAAFQVQQRRATTTELATVTQGTEKETRRLLAGMVERGWIQPRGERKGRSWHLSAAADRELQAPEGYTRIRGFEPLQQEQMVLTHVTAHGSITRGQAAELCALSPSQASRLLKRLVSEGKLRQQGERKGTYYALPE</sequence>
<reference evidence="3" key="1">
    <citation type="submission" date="2023-07" db="EMBL/GenBank/DDBJ databases">
        <title>Novel species in the genus Lipingzhangella isolated from Sambhar Salt Lake.</title>
        <authorList>
            <person name="Jiya N."/>
            <person name="Kajale S."/>
            <person name="Sharma A."/>
        </authorList>
    </citation>
    <scope>NUCLEOTIDE SEQUENCE [LARGE SCALE GENOMIC DNA]</scope>
    <source>
        <strain evidence="3">LS1_29</strain>
    </source>
</reference>
<organism evidence="2 3">
    <name type="scientific">Lipingzhangella rawalii</name>
    <dbReference type="NCBI Taxonomy" id="2055835"/>
    <lineage>
        <taxon>Bacteria</taxon>
        <taxon>Bacillati</taxon>
        <taxon>Actinomycetota</taxon>
        <taxon>Actinomycetes</taxon>
        <taxon>Streptosporangiales</taxon>
        <taxon>Nocardiopsidaceae</taxon>
        <taxon>Lipingzhangella</taxon>
    </lineage>
</organism>
<dbReference type="Gene3D" id="1.10.10.10">
    <property type="entry name" value="Winged helix-like DNA-binding domain superfamily/Winged helix DNA-binding domain"/>
    <property type="match status" value="1"/>
</dbReference>
<accession>A0ABU2H955</accession>
<comment type="caution">
    <text evidence="2">The sequence shown here is derived from an EMBL/GenBank/DDBJ whole genome shotgun (WGS) entry which is preliminary data.</text>
</comment>
<dbReference type="InterPro" id="IPR007421">
    <property type="entry name" value="Schlafen_AlbA_2_dom"/>
</dbReference>
<dbReference type="InterPro" id="IPR038461">
    <property type="entry name" value="Schlafen_AlbA_2_dom_sf"/>
</dbReference>
<protein>
    <submittedName>
        <fullName evidence="2">DNA binding domain-containing protein</fullName>
    </submittedName>
</protein>
<dbReference type="EMBL" id="JAVLVT010000008">
    <property type="protein sequence ID" value="MDS1271828.1"/>
    <property type="molecule type" value="Genomic_DNA"/>
</dbReference>
<dbReference type="Pfam" id="PF04326">
    <property type="entry name" value="SLFN_AlbA_2"/>
    <property type="match status" value="1"/>
</dbReference>
<dbReference type="Gene3D" id="3.30.950.30">
    <property type="entry name" value="Schlafen, AAA domain"/>
    <property type="match status" value="1"/>
</dbReference>
<dbReference type="PANTHER" id="PTHR30595:SF6">
    <property type="entry name" value="SCHLAFEN ALBA-2 DOMAIN-CONTAINING PROTEIN"/>
    <property type="match status" value="1"/>
</dbReference>
<name>A0ABU2H955_9ACTN</name>
<feature type="domain" description="Schlafen AlbA-2" evidence="1">
    <location>
        <begin position="15"/>
        <end position="125"/>
    </location>
</feature>
<dbReference type="RefSeq" id="WP_310913384.1">
    <property type="nucleotide sequence ID" value="NZ_JAVLVT010000008.1"/>
</dbReference>
<keyword evidence="3" id="KW-1185">Reference proteome</keyword>
<evidence type="ECO:0000259" key="1">
    <source>
        <dbReference type="Pfam" id="PF04326"/>
    </source>
</evidence>